<dbReference type="GO" id="GO:0042777">
    <property type="term" value="P:proton motive force-driven plasma membrane ATP synthesis"/>
    <property type="evidence" value="ECO:0007669"/>
    <property type="project" value="UniProtKB-UniRule"/>
</dbReference>
<sequence length="210" mass="23570">MDINAAPTRGNLMQVEKSLKLSRNGYNLMDRKRMILMNEIMTLSKEASQIQEKLKAAYGEAYKQLSIATGEIGMVNVEQAAYGVPISDALDIKIRSVMGTEIPETRLPKEKLEPNYSLFDTSIAVDQARIAFEKVKELQVKLAEIENSAYRLANNIQKTQKRVNALQNITIPQLEDAQVAISSALEEKEREEFTRLKVVKAILANKAEEA</sequence>
<dbReference type="InterPro" id="IPR002699">
    <property type="entry name" value="V_ATPase_D"/>
</dbReference>
<dbReference type="PANTHER" id="PTHR11671">
    <property type="entry name" value="V-TYPE ATP SYNTHASE SUBUNIT D"/>
    <property type="match status" value="1"/>
</dbReference>
<evidence type="ECO:0000313" key="7">
    <source>
        <dbReference type="EMBL" id="PKZ23330.1"/>
    </source>
</evidence>
<keyword evidence="5" id="KW-0175">Coiled coil</keyword>
<gene>
    <name evidence="4" type="primary">atpD</name>
    <name evidence="6" type="ORF">AWM72_07840</name>
    <name evidence="7" type="ORF">CYJ28_01910</name>
</gene>
<keyword evidence="2 4" id="KW-0813">Transport</keyword>
<reference evidence="8" key="2">
    <citation type="submission" date="2016-01" db="EMBL/GenBank/DDBJ databases">
        <title>Six Aerococcus type strain genome sequencing and assembly using PacBio and Illumina Hiseq.</title>
        <authorList>
            <person name="Carkaci D."/>
            <person name="Dargis R."/>
            <person name="Nielsen X.C."/>
            <person name="Skovgaard O."/>
            <person name="Fuursted K."/>
            <person name="Christensen J.J."/>
        </authorList>
    </citation>
    <scope>NUCLEOTIDE SEQUENCE [LARGE SCALE GENOMIC DNA]</scope>
    <source>
        <strain evidence="8">CCUG43001</strain>
    </source>
</reference>
<accession>A0A109RDN5</accession>
<evidence type="ECO:0000313" key="6">
    <source>
        <dbReference type="EMBL" id="AMB94671.1"/>
    </source>
</evidence>
<dbReference type="EMBL" id="PKGY01000001">
    <property type="protein sequence ID" value="PKZ23330.1"/>
    <property type="molecule type" value="Genomic_DNA"/>
</dbReference>
<dbReference type="GO" id="GO:0046933">
    <property type="term" value="F:proton-transporting ATP synthase activity, rotational mechanism"/>
    <property type="evidence" value="ECO:0007669"/>
    <property type="project" value="UniProtKB-UniRule"/>
</dbReference>
<organism evidence="6 8">
    <name type="scientific">Aerococcus sanguinicola</name>
    <dbReference type="NCBI Taxonomy" id="119206"/>
    <lineage>
        <taxon>Bacteria</taxon>
        <taxon>Bacillati</taxon>
        <taxon>Bacillota</taxon>
        <taxon>Bacilli</taxon>
        <taxon>Lactobacillales</taxon>
        <taxon>Aerococcaceae</taxon>
        <taxon>Aerococcus</taxon>
    </lineage>
</organism>
<dbReference type="GO" id="GO:0005524">
    <property type="term" value="F:ATP binding"/>
    <property type="evidence" value="ECO:0007669"/>
    <property type="project" value="UniProtKB-UniRule"/>
</dbReference>
<name>A0A109RDN5_9LACT</name>
<keyword evidence="8" id="KW-1185">Reference proteome</keyword>
<evidence type="ECO:0000313" key="8">
    <source>
        <dbReference type="Proteomes" id="UP000069912"/>
    </source>
</evidence>
<evidence type="ECO:0000256" key="2">
    <source>
        <dbReference type="ARBA" id="ARBA00022448"/>
    </source>
</evidence>
<dbReference type="GeneID" id="92903977"/>
<dbReference type="EMBL" id="CP014160">
    <property type="protein sequence ID" value="AMB94671.1"/>
    <property type="molecule type" value="Genomic_DNA"/>
</dbReference>
<keyword evidence="4" id="KW-0375">Hydrogen ion transport</keyword>
<dbReference type="RefSeq" id="WP_067975904.1">
    <property type="nucleotide sequence ID" value="NZ_CAJHKM010000002.1"/>
</dbReference>
<protein>
    <recommendedName>
        <fullName evidence="4">V-type ATP synthase subunit D</fullName>
    </recommendedName>
    <alternativeName>
        <fullName evidence="4">V-ATPase subunit D</fullName>
    </alternativeName>
</protein>
<dbReference type="Proteomes" id="UP000069912">
    <property type="component" value="Chromosome"/>
</dbReference>
<dbReference type="NCBIfam" id="TIGR00309">
    <property type="entry name" value="V_ATPase_subD"/>
    <property type="match status" value="1"/>
</dbReference>
<dbReference type="Pfam" id="PF01813">
    <property type="entry name" value="ATP-synt_D"/>
    <property type="match status" value="1"/>
</dbReference>
<evidence type="ECO:0000256" key="1">
    <source>
        <dbReference type="ARBA" id="ARBA00005850"/>
    </source>
</evidence>
<evidence type="ECO:0000256" key="3">
    <source>
        <dbReference type="ARBA" id="ARBA00023065"/>
    </source>
</evidence>
<evidence type="ECO:0000313" key="9">
    <source>
        <dbReference type="Proteomes" id="UP000234239"/>
    </source>
</evidence>
<reference evidence="7 9" key="3">
    <citation type="submission" date="2017-12" db="EMBL/GenBank/DDBJ databases">
        <title>Phylogenetic diversity of female urinary microbiome.</title>
        <authorList>
            <person name="Thomas-White K."/>
            <person name="Wolfe A.J."/>
        </authorList>
    </citation>
    <scope>NUCLEOTIDE SEQUENCE [LARGE SCALE GENOMIC DNA]</scope>
    <source>
        <strain evidence="7 9">UMB0139</strain>
    </source>
</reference>
<feature type="coiled-coil region" evidence="5">
    <location>
        <begin position="128"/>
        <end position="162"/>
    </location>
</feature>
<dbReference type="KEGG" id="asan:AWM72_07840"/>
<comment type="function">
    <text evidence="4">Produces ATP from ADP in the presence of a proton gradient across the membrane.</text>
</comment>
<dbReference type="Proteomes" id="UP000234239">
    <property type="component" value="Unassembled WGS sequence"/>
</dbReference>
<dbReference type="AlphaFoldDB" id="A0A109RDN5"/>
<dbReference type="GO" id="GO:0046961">
    <property type="term" value="F:proton-transporting ATPase activity, rotational mechanism"/>
    <property type="evidence" value="ECO:0007669"/>
    <property type="project" value="InterPro"/>
</dbReference>
<evidence type="ECO:0000256" key="4">
    <source>
        <dbReference type="HAMAP-Rule" id="MF_00271"/>
    </source>
</evidence>
<keyword evidence="3 4" id="KW-0406">Ion transport</keyword>
<dbReference type="HAMAP" id="MF_00271">
    <property type="entry name" value="ATP_synth_D_arch"/>
    <property type="match status" value="1"/>
</dbReference>
<keyword evidence="4" id="KW-0066">ATP synthesis</keyword>
<dbReference type="OrthoDB" id="9781718at2"/>
<dbReference type="Gene3D" id="1.10.287.3240">
    <property type="match status" value="1"/>
</dbReference>
<reference evidence="6 8" key="1">
    <citation type="journal article" date="2016" name="Genome Announc.">
        <title>Complete Genome Sequences of Aerococcus christensenii CCUG 28831T, Aerococcus sanguinicola CCUG 43001T, Aerococcus urinae CCUG 36881T, Aerococcus urinaeequi CCUG 28094T, Aerococcus urinaehominis CCUG 42038 BT, and Aerococcus viridans CCUG 4311T.</title>
        <authorList>
            <person name="Carkaci D."/>
            <person name="Dargis R."/>
            <person name="Nielsen X.C."/>
            <person name="Skovgaard O."/>
            <person name="Fuursted K."/>
            <person name="Christensen J.J."/>
        </authorList>
    </citation>
    <scope>NUCLEOTIDE SEQUENCE [LARGE SCALE GENOMIC DNA]</scope>
    <source>
        <strain evidence="6 8">CCUG43001</strain>
    </source>
</reference>
<comment type="similarity">
    <text evidence="1 4">Belongs to the V-ATPase D subunit family.</text>
</comment>
<proteinExistence type="inferred from homology"/>
<evidence type="ECO:0000256" key="5">
    <source>
        <dbReference type="SAM" id="Coils"/>
    </source>
</evidence>